<keyword evidence="4 7" id="KW-1133">Transmembrane helix</keyword>
<feature type="region of interest" description="Disordered" evidence="6">
    <location>
        <begin position="320"/>
        <end position="353"/>
    </location>
</feature>
<feature type="transmembrane region" description="Helical" evidence="7">
    <location>
        <begin position="221"/>
        <end position="240"/>
    </location>
</feature>
<evidence type="ECO:0000256" key="7">
    <source>
        <dbReference type="SAM" id="Phobius"/>
    </source>
</evidence>
<comment type="subcellular location">
    <subcellularLocation>
        <location evidence="1">Cell membrane</location>
        <topology evidence="1">Multi-pass membrane protein</topology>
    </subcellularLocation>
</comment>
<dbReference type="InterPro" id="IPR017039">
    <property type="entry name" value="Virul_fac_BrkB"/>
</dbReference>
<feature type="transmembrane region" description="Helical" evidence="7">
    <location>
        <begin position="72"/>
        <end position="93"/>
    </location>
</feature>
<feature type="transmembrane region" description="Helical" evidence="7">
    <location>
        <begin position="252"/>
        <end position="275"/>
    </location>
</feature>
<dbReference type="EMBL" id="LBDA02000079">
    <property type="protein sequence ID" value="OIK24152.1"/>
    <property type="molecule type" value="Genomic_DNA"/>
</dbReference>
<dbReference type="AlphaFoldDB" id="A0A1J4PWG4"/>
<dbReference type="GO" id="GO:0005886">
    <property type="term" value="C:plasma membrane"/>
    <property type="evidence" value="ECO:0007669"/>
    <property type="project" value="UniProtKB-SubCell"/>
</dbReference>
<evidence type="ECO:0000313" key="9">
    <source>
        <dbReference type="Proteomes" id="UP000034838"/>
    </source>
</evidence>
<feature type="compositionally biased region" description="Basic and acidic residues" evidence="6">
    <location>
        <begin position="1"/>
        <end position="19"/>
    </location>
</feature>
<gene>
    <name evidence="8" type="ORF">VT52_028475</name>
</gene>
<feature type="region of interest" description="Disordered" evidence="6">
    <location>
        <begin position="1"/>
        <end position="42"/>
    </location>
</feature>
<reference evidence="8" key="1">
    <citation type="submission" date="2016-10" db="EMBL/GenBank/DDBJ databases">
        <title>Genome sequence of Streptomyces malaysiense MUSC 136.</title>
        <authorList>
            <person name="Lee L.-H."/>
            <person name="Ser H.-L."/>
        </authorList>
    </citation>
    <scope>NUCLEOTIDE SEQUENCE [LARGE SCALE GENOMIC DNA]</scope>
    <source>
        <strain evidence="8">MUSC 136</strain>
    </source>
</reference>
<feature type="transmembrane region" description="Helical" evidence="7">
    <location>
        <begin position="287"/>
        <end position="309"/>
    </location>
</feature>
<dbReference type="PANTHER" id="PTHR30213:SF0">
    <property type="entry name" value="UPF0761 MEMBRANE PROTEIN YIHY"/>
    <property type="match status" value="1"/>
</dbReference>
<feature type="compositionally biased region" description="Basic and acidic residues" evidence="6">
    <location>
        <begin position="28"/>
        <end position="38"/>
    </location>
</feature>
<feature type="transmembrane region" description="Helical" evidence="7">
    <location>
        <begin position="176"/>
        <end position="201"/>
    </location>
</feature>
<dbReference type="Proteomes" id="UP000034838">
    <property type="component" value="Unassembled WGS sequence"/>
</dbReference>
<organism evidence="8 9">
    <name type="scientific">Streptomyces malaysiense</name>
    <dbReference type="NCBI Taxonomy" id="1428626"/>
    <lineage>
        <taxon>Bacteria</taxon>
        <taxon>Bacillati</taxon>
        <taxon>Actinomycetota</taxon>
        <taxon>Actinomycetes</taxon>
        <taxon>Kitasatosporales</taxon>
        <taxon>Streptomycetaceae</taxon>
        <taxon>Streptomyces</taxon>
    </lineage>
</organism>
<keyword evidence="2" id="KW-1003">Cell membrane</keyword>
<dbReference type="Pfam" id="PF03631">
    <property type="entry name" value="Virul_fac_BrkB"/>
    <property type="match status" value="1"/>
</dbReference>
<dbReference type="OrthoDB" id="9781030at2"/>
<evidence type="ECO:0000256" key="5">
    <source>
        <dbReference type="ARBA" id="ARBA00023136"/>
    </source>
</evidence>
<name>A0A1J4PWG4_9ACTN</name>
<evidence type="ECO:0000256" key="1">
    <source>
        <dbReference type="ARBA" id="ARBA00004651"/>
    </source>
</evidence>
<dbReference type="NCBIfam" id="TIGR00765">
    <property type="entry name" value="yihY_not_rbn"/>
    <property type="match status" value="1"/>
</dbReference>
<evidence type="ECO:0000256" key="6">
    <source>
        <dbReference type="SAM" id="MobiDB-lite"/>
    </source>
</evidence>
<protein>
    <submittedName>
        <fullName evidence="8">Ribonuclease BN</fullName>
    </submittedName>
</protein>
<dbReference type="PANTHER" id="PTHR30213">
    <property type="entry name" value="INNER MEMBRANE PROTEIN YHJD"/>
    <property type="match status" value="1"/>
</dbReference>
<sequence>MEKPHLPGRRDRDDGEPDSRVPSPEEAGPGREVEERAPRSPARLPKGAWAAVLKGSLKEFKKDELTDRAAALTYYSVLAVFPALLVLVALLGVTGRSTTDRLLHSIRQLAPGSARDVLTRTVEQLQNSAGTGSVLAVVGIVLALWSASGYVAAFIRGANAVYDVPEGRPMWKVLPVRLGVTVALVLIALVCAVIVVFSGGLARHTGQALGMGDAALTAWSIAKWPVLVLLVVLMIAILYWACPNAKVRGFRWITPGSLLALLIWMAASAGFAIYVANFSSYNKTYGAMAGAIIFLIWLWITNLAILLGLEFDAETARQRAVAGGRPPGSDTSYTEPRDTATWDRDDVRRMKDS</sequence>
<evidence type="ECO:0000313" key="8">
    <source>
        <dbReference type="EMBL" id="OIK24152.1"/>
    </source>
</evidence>
<dbReference type="RefSeq" id="WP_046418247.1">
    <property type="nucleotide sequence ID" value="NZ_LBDA02000079.1"/>
</dbReference>
<keyword evidence="9" id="KW-1185">Reference proteome</keyword>
<comment type="caution">
    <text evidence="8">The sequence shown here is derived from an EMBL/GenBank/DDBJ whole genome shotgun (WGS) entry which is preliminary data.</text>
</comment>
<keyword evidence="3 7" id="KW-0812">Transmembrane</keyword>
<evidence type="ECO:0000256" key="3">
    <source>
        <dbReference type="ARBA" id="ARBA00022692"/>
    </source>
</evidence>
<feature type="compositionally biased region" description="Basic and acidic residues" evidence="6">
    <location>
        <begin position="335"/>
        <end position="353"/>
    </location>
</feature>
<evidence type="ECO:0000256" key="2">
    <source>
        <dbReference type="ARBA" id="ARBA00022475"/>
    </source>
</evidence>
<keyword evidence="5 7" id="KW-0472">Membrane</keyword>
<accession>A0A1J4PWG4</accession>
<evidence type="ECO:0000256" key="4">
    <source>
        <dbReference type="ARBA" id="ARBA00022989"/>
    </source>
</evidence>
<proteinExistence type="predicted"/>
<feature type="transmembrane region" description="Helical" evidence="7">
    <location>
        <begin position="134"/>
        <end position="155"/>
    </location>
</feature>